<dbReference type="EMBL" id="JACXIZ010000044">
    <property type="protein sequence ID" value="MBD2847756.1"/>
    <property type="molecule type" value="Genomic_DNA"/>
</dbReference>
<reference evidence="1" key="1">
    <citation type="submission" date="2020-09" db="EMBL/GenBank/DDBJ databases">
        <title>A novel bacterium of genus Paenibacillus, isolated from South China Sea.</title>
        <authorList>
            <person name="Huang H."/>
            <person name="Mo K."/>
            <person name="Hu Y."/>
        </authorList>
    </citation>
    <scope>NUCLEOTIDE SEQUENCE</scope>
    <source>
        <strain evidence="1">IB182496</strain>
    </source>
</reference>
<accession>A0A927GTX2</accession>
<evidence type="ECO:0000313" key="1">
    <source>
        <dbReference type="EMBL" id="MBD2847756.1"/>
    </source>
</evidence>
<dbReference type="Proteomes" id="UP000621560">
    <property type="component" value="Unassembled WGS sequence"/>
</dbReference>
<evidence type="ECO:0000313" key="2">
    <source>
        <dbReference type="Proteomes" id="UP000621560"/>
    </source>
</evidence>
<dbReference type="InterPro" id="IPR036412">
    <property type="entry name" value="HAD-like_sf"/>
</dbReference>
<dbReference type="Gene3D" id="3.40.50.1000">
    <property type="entry name" value="HAD superfamily/HAD-like"/>
    <property type="match status" value="1"/>
</dbReference>
<proteinExistence type="predicted"/>
<keyword evidence="2" id="KW-1185">Reference proteome</keyword>
<dbReference type="GO" id="GO:0005829">
    <property type="term" value="C:cytosol"/>
    <property type="evidence" value="ECO:0007669"/>
    <property type="project" value="TreeGrafter"/>
</dbReference>
<organism evidence="1 2">
    <name type="scientific">Paenibacillus sabuli</name>
    <dbReference type="NCBI Taxonomy" id="2772509"/>
    <lineage>
        <taxon>Bacteria</taxon>
        <taxon>Bacillati</taxon>
        <taxon>Bacillota</taxon>
        <taxon>Bacilli</taxon>
        <taxon>Bacillales</taxon>
        <taxon>Paenibacillaceae</taxon>
        <taxon>Paenibacillus</taxon>
    </lineage>
</organism>
<dbReference type="Pfam" id="PF08282">
    <property type="entry name" value="Hydrolase_3"/>
    <property type="match status" value="1"/>
</dbReference>
<dbReference type="GO" id="GO:0016791">
    <property type="term" value="F:phosphatase activity"/>
    <property type="evidence" value="ECO:0007669"/>
    <property type="project" value="TreeGrafter"/>
</dbReference>
<gene>
    <name evidence="1" type="ORF">IDH44_21395</name>
</gene>
<dbReference type="RefSeq" id="WP_190920859.1">
    <property type="nucleotide sequence ID" value="NZ_JACXIZ010000044.1"/>
</dbReference>
<dbReference type="PANTHER" id="PTHR10000">
    <property type="entry name" value="PHOSPHOSERINE PHOSPHATASE"/>
    <property type="match status" value="1"/>
</dbReference>
<sequence length="281" mass="31402">MRIKAVVTDLDGTLLRSDATLSPYAASVFNGWIERGGAAAYATARSHVSAHPIVKPIRWRQPLIVYNGAMLLDPADRRVLGGSWLDPAATGELLALGRARGLSPFLFLLDREDTERVLHEQLVREGERAFFASRPGDPRFRELERLTCPEDCRTLIVTYIGRYEELKALQDAAKAALDERIYTHLMKDRYIPDHYFLEFSHPRANKRDGLRLWCELTGIDPQEVLVFGDQINDVGLFELAGTRVAVEGAHPSLLDLADAIAESNDADGVARYVARHLLPQS</sequence>
<protein>
    <submittedName>
        <fullName evidence="1">HAD family phosphatase</fullName>
    </submittedName>
</protein>
<dbReference type="GO" id="GO:0000287">
    <property type="term" value="F:magnesium ion binding"/>
    <property type="evidence" value="ECO:0007669"/>
    <property type="project" value="TreeGrafter"/>
</dbReference>
<dbReference type="AlphaFoldDB" id="A0A927GTX2"/>
<dbReference type="Gene3D" id="3.30.1240.10">
    <property type="match status" value="1"/>
</dbReference>
<dbReference type="SUPFAM" id="SSF56784">
    <property type="entry name" value="HAD-like"/>
    <property type="match status" value="1"/>
</dbReference>
<comment type="caution">
    <text evidence="1">The sequence shown here is derived from an EMBL/GenBank/DDBJ whole genome shotgun (WGS) entry which is preliminary data.</text>
</comment>
<dbReference type="InterPro" id="IPR023214">
    <property type="entry name" value="HAD_sf"/>
</dbReference>
<name>A0A927GTX2_9BACL</name>
<dbReference type="PANTHER" id="PTHR10000:SF8">
    <property type="entry name" value="HAD SUPERFAMILY HYDROLASE-LIKE, TYPE 3"/>
    <property type="match status" value="1"/>
</dbReference>